<evidence type="ECO:0000313" key="2">
    <source>
        <dbReference type="EMBL" id="CAI9277880.1"/>
    </source>
</evidence>
<dbReference type="Proteomes" id="UP001177003">
    <property type="component" value="Chromosome 3"/>
</dbReference>
<accession>A0AA35YPK0</accession>
<dbReference type="PANTHER" id="PTHR45786:SF78">
    <property type="entry name" value="ATP-DEPENDENT DNA HELICASE"/>
    <property type="match status" value="1"/>
</dbReference>
<keyword evidence="3" id="KW-1185">Reference proteome</keyword>
<evidence type="ECO:0000256" key="1">
    <source>
        <dbReference type="SAM" id="MobiDB-lite"/>
    </source>
</evidence>
<feature type="compositionally biased region" description="Basic and acidic residues" evidence="1">
    <location>
        <begin position="283"/>
        <end position="326"/>
    </location>
</feature>
<evidence type="ECO:0008006" key="4">
    <source>
        <dbReference type="Google" id="ProtNLM"/>
    </source>
</evidence>
<protein>
    <recommendedName>
        <fullName evidence="4">Helitron helicase-like domain-containing protein</fullName>
    </recommendedName>
</protein>
<dbReference type="AlphaFoldDB" id="A0AA35YPK0"/>
<gene>
    <name evidence="2" type="ORF">LSALG_LOCUS17785</name>
</gene>
<sequence>MVVVVPSSLIARYLERGMQDRLYSINHFKLNSTPDDFPKYEGYNFVDDQYVIIVNEATRFTLLEPVIENHFPTYPLVESIEYLMRNPRQRNLIDVVGKVIDGRLLHHDCAIDLLLQDQSGYVIQLILNDGPKALPFKLARSIQEKWIIYVSRVKYRSRGGMNFLDSTSISRVAFEPCEMRIQDSENENGDLTQISLDIEKERRKRYNKEYWKTRFTQNKKQKVFICEEPQSSAEKRKKANREYYVRIKSKQQLEKVPLQNLENQCSGGIMLSANNHSTSHGTRAKDKENIMPRSKDKAAQNRKDTNKKYYERNKEKRRMLESDHQQKNNESIFATAEVIHKHHVICAEENNQIYSGLTHETLDEVGGSSEVHVNQVIPDDILLEDPYHSIFDSIPEVHSILEGSNICVHCGAKWFKHEFATFCCMSGKTKLASSQIPDELYRLFTSEEELSKIFRDNIRAYNTKFSFTSMGVELDDDLSNMKSGVYTFRANGAIYHRIDQLVPRDGLPRYLQLYFYDSETDFTHRLQWPNIDRKIIQVLVGILSTNPYATTFRSLRELGPLDNYRVTLNASVELDQRVYNRPTTSEVAGIWVEARDGVSINEAVGNEENIVDDIEGAKSKKGRNTVTMRRKIRVQC</sequence>
<proteinExistence type="predicted"/>
<dbReference type="EMBL" id="OX465079">
    <property type="protein sequence ID" value="CAI9277880.1"/>
    <property type="molecule type" value="Genomic_DNA"/>
</dbReference>
<feature type="region of interest" description="Disordered" evidence="1">
    <location>
        <begin position="273"/>
        <end position="326"/>
    </location>
</feature>
<dbReference type="PANTHER" id="PTHR45786">
    <property type="entry name" value="DNA BINDING PROTEIN-LIKE"/>
    <property type="match status" value="1"/>
</dbReference>
<evidence type="ECO:0000313" key="3">
    <source>
        <dbReference type="Proteomes" id="UP001177003"/>
    </source>
</evidence>
<name>A0AA35YPK0_LACSI</name>
<organism evidence="2 3">
    <name type="scientific">Lactuca saligna</name>
    <name type="common">Willowleaf lettuce</name>
    <dbReference type="NCBI Taxonomy" id="75948"/>
    <lineage>
        <taxon>Eukaryota</taxon>
        <taxon>Viridiplantae</taxon>
        <taxon>Streptophyta</taxon>
        <taxon>Embryophyta</taxon>
        <taxon>Tracheophyta</taxon>
        <taxon>Spermatophyta</taxon>
        <taxon>Magnoliopsida</taxon>
        <taxon>eudicotyledons</taxon>
        <taxon>Gunneridae</taxon>
        <taxon>Pentapetalae</taxon>
        <taxon>asterids</taxon>
        <taxon>campanulids</taxon>
        <taxon>Asterales</taxon>
        <taxon>Asteraceae</taxon>
        <taxon>Cichorioideae</taxon>
        <taxon>Cichorieae</taxon>
        <taxon>Lactucinae</taxon>
        <taxon>Lactuca</taxon>
    </lineage>
</organism>
<reference evidence="2" key="1">
    <citation type="submission" date="2023-04" db="EMBL/GenBank/DDBJ databases">
        <authorList>
            <person name="Vijverberg K."/>
            <person name="Xiong W."/>
            <person name="Schranz E."/>
        </authorList>
    </citation>
    <scope>NUCLEOTIDE SEQUENCE</scope>
</reference>